<keyword evidence="1" id="KW-1185">Reference proteome</keyword>
<reference evidence="2" key="1">
    <citation type="submission" date="2017-02" db="UniProtKB">
        <authorList>
            <consortium name="WormBaseParasite"/>
        </authorList>
    </citation>
    <scope>IDENTIFICATION</scope>
</reference>
<evidence type="ECO:0000313" key="1">
    <source>
        <dbReference type="Proteomes" id="UP000036681"/>
    </source>
</evidence>
<dbReference type="Proteomes" id="UP000036681">
    <property type="component" value="Unplaced"/>
</dbReference>
<sequence length="70" mass="7910">MFTLALKQSNPGGSDVVDEELSQAKTQYVLYATQPSAYYSSHQNTCDFSVEIFFVDFASFYIDIHRKAST</sequence>
<evidence type="ECO:0000313" key="2">
    <source>
        <dbReference type="WBParaSite" id="ALUE_0001348601-mRNA-1"/>
    </source>
</evidence>
<name>A0A0M3I860_ASCLU</name>
<organism evidence="1 2">
    <name type="scientific">Ascaris lumbricoides</name>
    <name type="common">Giant roundworm</name>
    <dbReference type="NCBI Taxonomy" id="6252"/>
    <lineage>
        <taxon>Eukaryota</taxon>
        <taxon>Metazoa</taxon>
        <taxon>Ecdysozoa</taxon>
        <taxon>Nematoda</taxon>
        <taxon>Chromadorea</taxon>
        <taxon>Rhabditida</taxon>
        <taxon>Spirurina</taxon>
        <taxon>Ascaridomorpha</taxon>
        <taxon>Ascaridoidea</taxon>
        <taxon>Ascarididae</taxon>
        <taxon>Ascaris</taxon>
    </lineage>
</organism>
<protein>
    <submittedName>
        <fullName evidence="2">Uncharacterized protein</fullName>
    </submittedName>
</protein>
<dbReference type="WBParaSite" id="ALUE_0001348601-mRNA-1">
    <property type="protein sequence ID" value="ALUE_0001348601-mRNA-1"/>
    <property type="gene ID" value="ALUE_0001348601"/>
</dbReference>
<accession>A0A0M3I860</accession>
<dbReference type="AlphaFoldDB" id="A0A0M3I860"/>
<proteinExistence type="predicted"/>